<gene>
    <name evidence="2" type="ORF">H2LOC_008170</name>
</gene>
<organism evidence="2 3">
    <name type="scientific">Methylocystis heyeri</name>
    <dbReference type="NCBI Taxonomy" id="391905"/>
    <lineage>
        <taxon>Bacteria</taxon>
        <taxon>Pseudomonadati</taxon>
        <taxon>Pseudomonadota</taxon>
        <taxon>Alphaproteobacteria</taxon>
        <taxon>Hyphomicrobiales</taxon>
        <taxon>Methylocystaceae</taxon>
        <taxon>Methylocystis</taxon>
    </lineage>
</organism>
<accession>A0A6B8KDB4</accession>
<sequence length="161" mass="15951">MKFKLRIMALALSCGALAASAAMAGTANGVVVLTITGTFNQAVSANGVAMCTGLLYQSASPLAGGVSPNLASIGSVVNLLIHSGSQQASAPATITNNGAGFTCTVTVPYNWANAGPQMGIAYTVKASDKNGAKPGKTQQNLGTIPMPANGVTTPIAVNVSL</sequence>
<dbReference type="RefSeq" id="WP_136495951.1">
    <property type="nucleotide sequence ID" value="NZ_CP046052.1"/>
</dbReference>
<dbReference type="EMBL" id="CP046052">
    <property type="protein sequence ID" value="QGM45677.1"/>
    <property type="molecule type" value="Genomic_DNA"/>
</dbReference>
<feature type="chain" id="PRO_5025577468" description="Spore coat protein U domain-containing protein" evidence="1">
    <location>
        <begin position="25"/>
        <end position="161"/>
    </location>
</feature>
<keyword evidence="1" id="KW-0732">Signal</keyword>
<protein>
    <recommendedName>
        <fullName evidence="4">Spore coat protein U domain-containing protein</fullName>
    </recommendedName>
</protein>
<keyword evidence="3" id="KW-1185">Reference proteome</keyword>
<reference evidence="2 3" key="1">
    <citation type="submission" date="2019-11" db="EMBL/GenBank/DDBJ databases">
        <title>The genome sequence of Methylocystis heyeri.</title>
        <authorList>
            <person name="Oshkin I.Y."/>
            <person name="Miroshnikov K."/>
            <person name="Dedysh S.N."/>
        </authorList>
    </citation>
    <scope>NUCLEOTIDE SEQUENCE [LARGE SCALE GENOMIC DNA]</scope>
    <source>
        <strain evidence="2 3">H2</strain>
    </source>
</reference>
<feature type="signal peptide" evidence="1">
    <location>
        <begin position="1"/>
        <end position="24"/>
    </location>
</feature>
<dbReference type="Proteomes" id="UP000309061">
    <property type="component" value="Chromosome"/>
</dbReference>
<evidence type="ECO:0008006" key="4">
    <source>
        <dbReference type="Google" id="ProtNLM"/>
    </source>
</evidence>
<evidence type="ECO:0000313" key="3">
    <source>
        <dbReference type="Proteomes" id="UP000309061"/>
    </source>
</evidence>
<proteinExistence type="predicted"/>
<dbReference type="AlphaFoldDB" id="A0A6B8KDB4"/>
<evidence type="ECO:0000256" key="1">
    <source>
        <dbReference type="SAM" id="SignalP"/>
    </source>
</evidence>
<evidence type="ECO:0000313" key="2">
    <source>
        <dbReference type="EMBL" id="QGM45677.1"/>
    </source>
</evidence>
<dbReference type="KEGG" id="mhey:H2LOC_008170"/>
<name>A0A6B8KDB4_9HYPH</name>